<dbReference type="STRING" id="44933.SAMN05660971_00162"/>
<keyword evidence="4" id="KW-0274">FAD</keyword>
<dbReference type="InterPro" id="IPR004113">
    <property type="entry name" value="FAD-bd_oxidored_4_C"/>
</dbReference>
<comment type="cofactor">
    <cofactor evidence="1">
        <name>FAD</name>
        <dbReference type="ChEBI" id="CHEBI:57692"/>
    </cofactor>
</comment>
<dbReference type="Pfam" id="PF01565">
    <property type="entry name" value="FAD_binding_4"/>
    <property type="match status" value="1"/>
</dbReference>
<dbReference type="PROSITE" id="PS51387">
    <property type="entry name" value="FAD_PCMH"/>
    <property type="match status" value="1"/>
</dbReference>
<dbReference type="GO" id="GO:0071949">
    <property type="term" value="F:FAD binding"/>
    <property type="evidence" value="ECO:0007669"/>
    <property type="project" value="InterPro"/>
</dbReference>
<evidence type="ECO:0000256" key="5">
    <source>
        <dbReference type="ARBA" id="ARBA00023002"/>
    </source>
</evidence>
<dbReference type="Gene3D" id="3.30.70.2190">
    <property type="match status" value="1"/>
</dbReference>
<evidence type="ECO:0000313" key="10">
    <source>
        <dbReference type="Proteomes" id="UP000321726"/>
    </source>
</evidence>
<reference evidence="8 9" key="1">
    <citation type="submission" date="2016-11" db="EMBL/GenBank/DDBJ databases">
        <authorList>
            <person name="Jaros S."/>
            <person name="Januszkiewicz K."/>
            <person name="Wedrychowicz H."/>
        </authorList>
    </citation>
    <scope>NUCLEOTIDE SEQUENCE [LARGE SCALE GENOMIC DNA]</scope>
    <source>
        <strain evidence="8 9">DSM 4740</strain>
    </source>
</reference>
<organism evidence="8 9">
    <name type="scientific">Halomonas cupida</name>
    <dbReference type="NCBI Taxonomy" id="44933"/>
    <lineage>
        <taxon>Bacteria</taxon>
        <taxon>Pseudomonadati</taxon>
        <taxon>Pseudomonadota</taxon>
        <taxon>Gammaproteobacteria</taxon>
        <taxon>Oceanospirillales</taxon>
        <taxon>Halomonadaceae</taxon>
        <taxon>Halomonas</taxon>
    </lineage>
</organism>
<dbReference type="SUPFAM" id="SSF56176">
    <property type="entry name" value="FAD-binding/transporter-associated domain-like"/>
    <property type="match status" value="1"/>
</dbReference>
<dbReference type="InterPro" id="IPR016171">
    <property type="entry name" value="Vanillyl_alc_oxidase_C-sub2"/>
</dbReference>
<keyword evidence="10" id="KW-1185">Reference proteome</keyword>
<dbReference type="RefSeq" id="WP_073433133.1">
    <property type="nucleotide sequence ID" value="NZ_BJXU01000089.1"/>
</dbReference>
<evidence type="ECO:0000313" key="8">
    <source>
        <dbReference type="EMBL" id="SHL31303.1"/>
    </source>
</evidence>
<dbReference type="InterPro" id="IPR036318">
    <property type="entry name" value="FAD-bd_PCMH-like_sf"/>
</dbReference>
<dbReference type="FunFam" id="1.10.45.10:FF:000001">
    <property type="entry name" value="D-lactate dehydrogenase mitochondrial"/>
    <property type="match status" value="1"/>
</dbReference>
<gene>
    <name evidence="7" type="ORF">HCU01_22680</name>
    <name evidence="8" type="ORF">SAMN05660971_00162</name>
</gene>
<dbReference type="Pfam" id="PF02913">
    <property type="entry name" value="FAD-oxidase_C"/>
    <property type="match status" value="1"/>
</dbReference>
<reference evidence="7 10" key="2">
    <citation type="submission" date="2019-07" db="EMBL/GenBank/DDBJ databases">
        <title>Whole genome shotgun sequence of Halomonas cupida NBRC 102219.</title>
        <authorList>
            <person name="Hosoyama A."/>
            <person name="Uohara A."/>
            <person name="Ohji S."/>
            <person name="Ichikawa N."/>
        </authorList>
    </citation>
    <scope>NUCLEOTIDE SEQUENCE [LARGE SCALE GENOMIC DNA]</scope>
    <source>
        <strain evidence="7 10">NBRC 102219</strain>
    </source>
</reference>
<sequence length="494" mass="53262">MTASSAPTSMPTTGLSALLERLRDLLGDNAVLTGTDVTNREVDWLSKAPCHAAAILRPATPHQVQEIMRLCHAARQPVVTHGGLTGLVHGAEAQPEELVISLERLNAIEHLDPVAGTIQVQAGVPLQRVQEAAAAADMQFPVDLGARGSCTIGGNIATNAGGNRVIRFGMMRQQVIGLEAVLANGELISSMSPMLKNNAGYDLKQLFIGSEGTLGIVTRAVLRLQPALTDTRTALVACPSFDAVTTLLTRLRHQLGGSLSAFEVMWQSHFALIAEHSGRHTPPLATSAPYYALVESLSADSDRHQSLFERAMEDAFAQGLVEDAVIAQSGTQRESLWAIRDDIEGIVEALSPLMAFDVSLPIEHMQDYVSGVETELRSRWPEARLVVFGHLGDGNLHLSVSISENTQATRHEVEHCLYQPLAALNGSISAEHGIGLEKRDWLPISRSPAELALMTTLKQALDPHGLLNRDKVLRWPQSGGESITPSTPQYSEKT</sequence>
<dbReference type="Gene3D" id="3.30.465.10">
    <property type="match status" value="1"/>
</dbReference>
<dbReference type="InterPro" id="IPR051264">
    <property type="entry name" value="FAD-oxidored/transferase_4"/>
</dbReference>
<dbReference type="InterPro" id="IPR016169">
    <property type="entry name" value="FAD-bd_PCMH_sub2"/>
</dbReference>
<dbReference type="GO" id="GO:0016491">
    <property type="term" value="F:oxidoreductase activity"/>
    <property type="evidence" value="ECO:0007669"/>
    <property type="project" value="UniProtKB-KW"/>
</dbReference>
<evidence type="ECO:0000256" key="1">
    <source>
        <dbReference type="ARBA" id="ARBA00001974"/>
    </source>
</evidence>
<evidence type="ECO:0000313" key="7">
    <source>
        <dbReference type="EMBL" id="GEN24319.1"/>
    </source>
</evidence>
<proteinExistence type="inferred from homology"/>
<dbReference type="InterPro" id="IPR016166">
    <property type="entry name" value="FAD-bd_PCMH"/>
</dbReference>
<dbReference type="SUPFAM" id="SSF55103">
    <property type="entry name" value="FAD-linked oxidases, C-terminal domain"/>
    <property type="match status" value="1"/>
</dbReference>
<protein>
    <submittedName>
        <fullName evidence="8">FAD/FMN-containing dehydrogenase</fullName>
    </submittedName>
    <submittedName>
        <fullName evidence="7">Oxidoreductase</fullName>
    </submittedName>
</protein>
<evidence type="ECO:0000256" key="2">
    <source>
        <dbReference type="ARBA" id="ARBA00008000"/>
    </source>
</evidence>
<keyword evidence="5" id="KW-0560">Oxidoreductase</keyword>
<evidence type="ECO:0000313" key="9">
    <source>
        <dbReference type="Proteomes" id="UP000184123"/>
    </source>
</evidence>
<dbReference type="Proteomes" id="UP000321726">
    <property type="component" value="Unassembled WGS sequence"/>
</dbReference>
<name>A0A1M6ZLS6_9GAMM</name>
<dbReference type="AlphaFoldDB" id="A0A1M6ZLS6"/>
<dbReference type="EMBL" id="BJXU01000089">
    <property type="protein sequence ID" value="GEN24319.1"/>
    <property type="molecule type" value="Genomic_DNA"/>
</dbReference>
<dbReference type="PANTHER" id="PTHR43716:SF1">
    <property type="entry name" value="D-2-HYDROXYGLUTARATE DEHYDROGENASE, MITOCHONDRIAL"/>
    <property type="match status" value="1"/>
</dbReference>
<comment type="similarity">
    <text evidence="2">Belongs to the FAD-binding oxidoreductase/transferase type 4 family.</text>
</comment>
<dbReference type="InterPro" id="IPR016164">
    <property type="entry name" value="FAD-linked_Oxase-like_C"/>
</dbReference>
<dbReference type="Gene3D" id="1.10.45.10">
    <property type="entry name" value="Vanillyl-alcohol Oxidase, Chain A, domain 4"/>
    <property type="match status" value="1"/>
</dbReference>
<feature type="domain" description="FAD-binding PCMH-type" evidence="6">
    <location>
        <begin position="48"/>
        <end position="227"/>
    </location>
</feature>
<evidence type="ECO:0000256" key="3">
    <source>
        <dbReference type="ARBA" id="ARBA00022630"/>
    </source>
</evidence>
<dbReference type="InterPro" id="IPR006094">
    <property type="entry name" value="Oxid_FAD_bind_N"/>
</dbReference>
<dbReference type="GO" id="GO:0022904">
    <property type="term" value="P:respiratory electron transport chain"/>
    <property type="evidence" value="ECO:0007669"/>
    <property type="project" value="TreeGrafter"/>
</dbReference>
<dbReference type="PANTHER" id="PTHR43716">
    <property type="entry name" value="D-2-HYDROXYGLUTARATE DEHYDROGENASE, MITOCHONDRIAL"/>
    <property type="match status" value="1"/>
</dbReference>
<evidence type="ECO:0000259" key="6">
    <source>
        <dbReference type="PROSITE" id="PS51387"/>
    </source>
</evidence>
<dbReference type="Proteomes" id="UP000184123">
    <property type="component" value="Unassembled WGS sequence"/>
</dbReference>
<dbReference type="EMBL" id="FRCA01000001">
    <property type="protein sequence ID" value="SHL31303.1"/>
    <property type="molecule type" value="Genomic_DNA"/>
</dbReference>
<keyword evidence="3" id="KW-0285">Flavoprotein</keyword>
<evidence type="ECO:0000256" key="4">
    <source>
        <dbReference type="ARBA" id="ARBA00022827"/>
    </source>
</evidence>
<accession>A0A1M6ZLS6</accession>
<dbReference type="Gene3D" id="3.30.70.2740">
    <property type="match status" value="1"/>
</dbReference>